<keyword evidence="7 9" id="KW-0408">Iron</keyword>
<keyword evidence="9" id="KW-0170">Cobalt</keyword>
<keyword evidence="4 9" id="KW-0479">Metal-binding</keyword>
<comment type="function">
    <text evidence="9">Catalyzes the conversion of epoxyqueuosine (oQ) to queuosine (Q), which is a hypermodified base found in the wobble positions of tRNA(Asp), tRNA(Asn), tRNA(His) and tRNA(Tyr).</text>
</comment>
<evidence type="ECO:0000256" key="10">
    <source>
        <dbReference type="SAM" id="MobiDB-lite"/>
    </source>
</evidence>
<comment type="cofactor">
    <cofactor evidence="9">
        <name>[4Fe-4S] cluster</name>
        <dbReference type="ChEBI" id="CHEBI:49883"/>
    </cofactor>
    <text evidence="9">Binds 2 [4Fe-4S] clusters per monomer.</text>
</comment>
<feature type="binding site" evidence="9">
    <location>
        <position position="202"/>
    </location>
    <ligand>
        <name>[4Fe-4S] cluster</name>
        <dbReference type="ChEBI" id="CHEBI:49883"/>
        <label>1</label>
    </ligand>
</feature>
<dbReference type="PANTHER" id="PTHR30002">
    <property type="entry name" value="EPOXYQUEUOSINE REDUCTASE"/>
    <property type="match status" value="1"/>
</dbReference>
<dbReference type="PROSITE" id="PS50077">
    <property type="entry name" value="HEAT_REPEAT"/>
    <property type="match status" value="1"/>
</dbReference>
<feature type="binding site" evidence="9">
    <location>
        <position position="255"/>
    </location>
    <ligand>
        <name>[4Fe-4S] cluster</name>
        <dbReference type="ChEBI" id="CHEBI:49883"/>
        <label>2</label>
    </ligand>
</feature>
<evidence type="ECO:0000256" key="5">
    <source>
        <dbReference type="ARBA" id="ARBA00022785"/>
    </source>
</evidence>
<feature type="binding site" evidence="9">
    <location>
        <position position="183"/>
    </location>
    <ligand>
        <name>cob(II)alamin</name>
        <dbReference type="ChEBI" id="CHEBI:16304"/>
    </ligand>
</feature>
<comment type="similarity">
    <text evidence="9">Belongs to the QueG family.</text>
</comment>
<dbReference type="PANTHER" id="PTHR30002:SF4">
    <property type="entry name" value="EPOXYQUEUOSINE REDUCTASE"/>
    <property type="match status" value="1"/>
</dbReference>
<dbReference type="InterPro" id="IPR013542">
    <property type="entry name" value="QueG_DUF1730"/>
</dbReference>
<dbReference type="EC" id="1.17.99.6" evidence="9"/>
<dbReference type="EMBL" id="PXYL01000012">
    <property type="protein sequence ID" value="PSJ57948.1"/>
    <property type="molecule type" value="Genomic_DNA"/>
</dbReference>
<evidence type="ECO:0000256" key="3">
    <source>
        <dbReference type="ARBA" id="ARBA00022694"/>
    </source>
</evidence>
<dbReference type="PROSITE" id="PS51379">
    <property type="entry name" value="4FE4S_FER_2"/>
    <property type="match status" value="1"/>
</dbReference>
<dbReference type="SUPFAM" id="SSF46548">
    <property type="entry name" value="alpha-helical ferredoxin"/>
    <property type="match status" value="1"/>
</dbReference>
<dbReference type="UniPathway" id="UPA00392"/>
<sequence length="397" mass="42984">MRTSISDRPERGKPGEGDRLRQMIDREAARAGFDAIAVTTPDSIPQAPALLAEFLDAGFHGSMGWMAETLERRAAPKALWGDVRSIIVLAMNYGPGEDPRALQAMPERGAISVYARNRDYHDVIKGRLKELAGKIVARAGGDVKVFVDTAPVMEKPLAEAAGIGWQGKHTNLVSRQFGSWLFLGTIFTTAEIAPDGREVDHCGSCRACLDACPTHAFPAPYKLDARRCISYLTIENKGPIPHEFRAAMGNRIYGCDDCLAACPWNKFARAASEMKLAARDDLLAPRLADFLSLDDAAFRAFFSGSPVKRIGRDRFVRNALIAAGNSNDRGLIPACESLLSDPSPLVRGAAVWALSCLMEPADFTALAAARQNGEDDAEVREEWALASGRAQAIGEQA</sequence>
<evidence type="ECO:0000313" key="13">
    <source>
        <dbReference type="Proteomes" id="UP000240653"/>
    </source>
</evidence>
<dbReference type="InterPro" id="IPR011989">
    <property type="entry name" value="ARM-like"/>
</dbReference>
<feature type="binding site" evidence="9">
    <location>
        <position position="73"/>
    </location>
    <ligand>
        <name>cob(II)alamin</name>
        <dbReference type="ChEBI" id="CHEBI:16304"/>
    </ligand>
</feature>
<dbReference type="Pfam" id="PF08331">
    <property type="entry name" value="QueG_DUF1730"/>
    <property type="match status" value="1"/>
</dbReference>
<feature type="region of interest" description="Disordered" evidence="10">
    <location>
        <begin position="1"/>
        <end position="20"/>
    </location>
</feature>
<dbReference type="InterPro" id="IPR004453">
    <property type="entry name" value="QueG"/>
</dbReference>
<evidence type="ECO:0000256" key="2">
    <source>
        <dbReference type="ARBA" id="ARBA00022490"/>
    </source>
</evidence>
<dbReference type="NCBIfam" id="TIGR00276">
    <property type="entry name" value="tRNA epoxyqueuosine(34) reductase QueG"/>
    <property type="match status" value="1"/>
</dbReference>
<keyword evidence="5 9" id="KW-0671">Queuosine biosynthesis</keyword>
<keyword evidence="1 9" id="KW-0004">4Fe-4S</keyword>
<feature type="binding site" evidence="9">
    <location>
        <position position="172"/>
    </location>
    <ligand>
        <name>cob(II)alamin</name>
        <dbReference type="ChEBI" id="CHEBI:16304"/>
    </ligand>
</feature>
<comment type="cofactor">
    <cofactor evidence="9">
        <name>cob(II)alamin</name>
        <dbReference type="ChEBI" id="CHEBI:16304"/>
    </cofactor>
</comment>
<keyword evidence="8 9" id="KW-0411">Iron-sulfur</keyword>
<dbReference type="SUPFAM" id="SSF48371">
    <property type="entry name" value="ARM repeat"/>
    <property type="match status" value="1"/>
</dbReference>
<dbReference type="GO" id="GO:0051539">
    <property type="term" value="F:4 iron, 4 sulfur cluster binding"/>
    <property type="evidence" value="ECO:0007669"/>
    <property type="project" value="UniProtKB-KW"/>
</dbReference>
<organism evidence="12 13">
    <name type="scientific">Pseudaminobacter soli</name>
    <name type="common">ex Li et al. 2025</name>
    <dbReference type="NCBI Taxonomy" id="1295366"/>
    <lineage>
        <taxon>Bacteria</taxon>
        <taxon>Pseudomonadati</taxon>
        <taxon>Pseudomonadota</taxon>
        <taxon>Alphaproteobacteria</taxon>
        <taxon>Hyphomicrobiales</taxon>
        <taxon>Phyllobacteriaceae</taxon>
        <taxon>Pseudaminobacter</taxon>
    </lineage>
</organism>
<dbReference type="InterPro" id="IPR017900">
    <property type="entry name" value="4Fe4S_Fe_S_CS"/>
</dbReference>
<name>A0A2P7S644_9HYPH</name>
<comment type="subcellular location">
    <subcellularLocation>
        <location evidence="9">Cytoplasm</location>
    </subcellularLocation>
</comment>
<dbReference type="GO" id="GO:0046872">
    <property type="term" value="F:metal ion binding"/>
    <property type="evidence" value="ECO:0007669"/>
    <property type="project" value="UniProtKB-KW"/>
</dbReference>
<evidence type="ECO:0000256" key="9">
    <source>
        <dbReference type="HAMAP-Rule" id="MF_00916"/>
    </source>
</evidence>
<evidence type="ECO:0000256" key="1">
    <source>
        <dbReference type="ARBA" id="ARBA00022485"/>
    </source>
</evidence>
<dbReference type="GO" id="GO:0008616">
    <property type="term" value="P:tRNA queuosine(34) biosynthetic process"/>
    <property type="evidence" value="ECO:0007669"/>
    <property type="project" value="UniProtKB-UniRule"/>
</dbReference>
<dbReference type="InterPro" id="IPR017896">
    <property type="entry name" value="4Fe4S_Fe-S-bd"/>
</dbReference>
<evidence type="ECO:0000313" key="12">
    <source>
        <dbReference type="EMBL" id="PSJ57948.1"/>
    </source>
</evidence>
<feature type="binding site" evidence="9">
    <location>
        <begin position="255"/>
        <end position="256"/>
    </location>
    <ligand>
        <name>cob(II)alamin</name>
        <dbReference type="ChEBI" id="CHEBI:16304"/>
    </ligand>
</feature>
<evidence type="ECO:0000259" key="11">
    <source>
        <dbReference type="PROSITE" id="PS51379"/>
    </source>
</evidence>
<proteinExistence type="inferred from homology"/>
<dbReference type="Gene3D" id="1.25.10.10">
    <property type="entry name" value="Leucine-rich Repeat Variant"/>
    <property type="match status" value="1"/>
</dbReference>
<feature type="active site" description="Proton donor" evidence="9">
    <location>
        <position position="148"/>
    </location>
</feature>
<comment type="caution">
    <text evidence="12">The sequence shown here is derived from an EMBL/GenBank/DDBJ whole genome shotgun (WGS) entry which is preliminary data.</text>
</comment>
<evidence type="ECO:0000256" key="7">
    <source>
        <dbReference type="ARBA" id="ARBA00023004"/>
    </source>
</evidence>
<comment type="catalytic activity">
    <reaction evidence="9">
        <text>epoxyqueuosine(34) in tRNA + AH2 = queuosine(34) in tRNA + A + H2O</text>
        <dbReference type="Rhea" id="RHEA:32159"/>
        <dbReference type="Rhea" id="RHEA-COMP:18571"/>
        <dbReference type="Rhea" id="RHEA-COMP:18582"/>
        <dbReference type="ChEBI" id="CHEBI:13193"/>
        <dbReference type="ChEBI" id="CHEBI:15377"/>
        <dbReference type="ChEBI" id="CHEBI:17499"/>
        <dbReference type="ChEBI" id="CHEBI:194431"/>
        <dbReference type="ChEBI" id="CHEBI:194443"/>
        <dbReference type="EC" id="1.17.99.6"/>
    </reaction>
</comment>
<dbReference type="OrthoDB" id="9784571at2"/>
<feature type="domain" description="4Fe-4S ferredoxin-type" evidence="11">
    <location>
        <begin position="192"/>
        <end position="222"/>
    </location>
</feature>
<dbReference type="Pfam" id="PF13484">
    <property type="entry name" value="Fer4_16"/>
    <property type="match status" value="1"/>
</dbReference>
<comment type="pathway">
    <text evidence="9">tRNA modification; tRNA-queuosine biosynthesis.</text>
</comment>
<protein>
    <recommendedName>
        <fullName evidence="9">Epoxyqueuosine reductase</fullName>
        <ecNumber evidence="9">1.17.99.6</ecNumber>
    </recommendedName>
    <alternativeName>
        <fullName evidence="9">Queuosine biosynthesis protein QueG</fullName>
    </alternativeName>
</protein>
<dbReference type="HAMAP" id="MF_00916">
    <property type="entry name" value="QueG"/>
    <property type="match status" value="1"/>
</dbReference>
<comment type="subunit">
    <text evidence="9">Monomer.</text>
</comment>
<feature type="binding site" evidence="9">
    <location>
        <position position="237"/>
    </location>
    <ligand>
        <name>tRNA</name>
        <dbReference type="ChEBI" id="CHEBI:17843"/>
    </ligand>
</feature>
<evidence type="ECO:0000256" key="8">
    <source>
        <dbReference type="ARBA" id="ARBA00023014"/>
    </source>
</evidence>
<dbReference type="Proteomes" id="UP000240653">
    <property type="component" value="Unassembled WGS sequence"/>
</dbReference>
<keyword evidence="9" id="KW-0846">Cobalamin</keyword>
<feature type="binding site" evidence="9">
    <location>
        <position position="230"/>
    </location>
    <ligand>
        <name>cob(II)alamin</name>
        <dbReference type="ChEBI" id="CHEBI:16304"/>
    </ligand>
</feature>
<evidence type="ECO:0000256" key="6">
    <source>
        <dbReference type="ARBA" id="ARBA00023002"/>
    </source>
</evidence>
<accession>A0A2P7S644</accession>
<keyword evidence="6 9" id="KW-0560">Oxidoreductase</keyword>
<evidence type="ECO:0000256" key="4">
    <source>
        <dbReference type="ARBA" id="ARBA00022723"/>
    </source>
</evidence>
<reference evidence="12 13" key="1">
    <citation type="submission" date="2018-03" db="EMBL/GenBank/DDBJ databases">
        <title>The draft genome of Mesorhizobium soli JCM 19897.</title>
        <authorList>
            <person name="Li L."/>
            <person name="Liu L."/>
            <person name="Liang L."/>
            <person name="Wang T."/>
            <person name="Zhang X."/>
        </authorList>
    </citation>
    <scope>NUCLEOTIDE SEQUENCE [LARGE SCALE GENOMIC DNA]</scope>
    <source>
        <strain evidence="12 13">JCM 19897</strain>
    </source>
</reference>
<dbReference type="PROSITE" id="PS00198">
    <property type="entry name" value="4FE4S_FER_1"/>
    <property type="match status" value="1"/>
</dbReference>
<feature type="binding site" evidence="9">
    <location>
        <position position="228"/>
    </location>
    <ligand>
        <name>[4Fe-4S] cluster</name>
        <dbReference type="ChEBI" id="CHEBI:49883"/>
        <label>2</label>
    </ligand>
</feature>
<keyword evidence="3 9" id="KW-0819">tRNA processing</keyword>
<dbReference type="GO" id="GO:0005737">
    <property type="term" value="C:cytoplasm"/>
    <property type="evidence" value="ECO:0007669"/>
    <property type="project" value="UniProtKB-SubCell"/>
</dbReference>
<feature type="binding site" evidence="9">
    <location>
        <position position="208"/>
    </location>
    <ligand>
        <name>[4Fe-4S] cluster</name>
        <dbReference type="ChEBI" id="CHEBI:49883"/>
        <label>1</label>
    </ligand>
</feature>
<keyword evidence="2 9" id="KW-0963">Cytoplasm</keyword>
<dbReference type="AlphaFoldDB" id="A0A2P7S644"/>
<feature type="binding site" evidence="9">
    <location>
        <position position="212"/>
    </location>
    <ligand>
        <name>[4Fe-4S] cluster</name>
        <dbReference type="ChEBI" id="CHEBI:49883"/>
        <label>2</label>
    </ligand>
</feature>
<comment type="caution">
    <text evidence="9">Lacks conserved residue(s) required for the propagation of feature annotation.</text>
</comment>
<feature type="binding site" evidence="9">
    <location>
        <position position="258"/>
    </location>
    <ligand>
        <name>[4Fe-4S] cluster</name>
        <dbReference type="ChEBI" id="CHEBI:49883"/>
        <label>2</label>
    </ligand>
</feature>
<dbReference type="RefSeq" id="WP_106726077.1">
    <property type="nucleotide sequence ID" value="NZ_PXYL01000012.1"/>
</dbReference>
<dbReference type="GO" id="GO:0052693">
    <property type="term" value="F:epoxyqueuosine reductase activity"/>
    <property type="evidence" value="ECO:0007669"/>
    <property type="project" value="UniProtKB-UniRule"/>
</dbReference>
<keyword evidence="13" id="KW-1185">Reference proteome</keyword>
<feature type="binding site" evidence="9">
    <location>
        <position position="148"/>
    </location>
    <ligand>
        <name>cob(II)alamin</name>
        <dbReference type="ChEBI" id="CHEBI:16304"/>
    </ligand>
</feature>
<feature type="binding site" evidence="9">
    <location>
        <position position="262"/>
    </location>
    <ligand>
        <name>[4Fe-4S] cluster</name>
        <dbReference type="ChEBI" id="CHEBI:49883"/>
        <label>1</label>
    </ligand>
</feature>
<dbReference type="Pfam" id="PF13646">
    <property type="entry name" value="HEAT_2"/>
    <property type="match status" value="1"/>
</dbReference>
<dbReference type="InterPro" id="IPR016024">
    <property type="entry name" value="ARM-type_fold"/>
</dbReference>
<feature type="binding site" evidence="9">
    <location>
        <position position="205"/>
    </location>
    <ligand>
        <name>[4Fe-4S] cluster</name>
        <dbReference type="ChEBI" id="CHEBI:49883"/>
        <label>1</label>
    </ligand>
</feature>
<gene>
    <name evidence="9 12" type="primary">queG</name>
    <name evidence="12" type="ORF">C7I85_21550</name>
</gene>
<dbReference type="GO" id="GO:0031419">
    <property type="term" value="F:cobalamin binding"/>
    <property type="evidence" value="ECO:0007669"/>
    <property type="project" value="UniProtKB-KW"/>
</dbReference>
<dbReference type="InterPro" id="IPR021133">
    <property type="entry name" value="HEAT_type_2"/>
</dbReference>
<dbReference type="Gene3D" id="3.30.70.20">
    <property type="match status" value="1"/>
</dbReference>